<reference evidence="1 2" key="1">
    <citation type="submission" date="2024-09" db="EMBL/GenBank/DDBJ databases">
        <authorList>
            <person name="Sun Q."/>
            <person name="Mori K."/>
        </authorList>
    </citation>
    <scope>NUCLEOTIDE SEQUENCE [LARGE SCALE GENOMIC DNA]</scope>
    <source>
        <strain evidence="1 2">TBRC 1851</strain>
    </source>
</reference>
<dbReference type="EMBL" id="JBHMQT010000044">
    <property type="protein sequence ID" value="MFC0864580.1"/>
    <property type="molecule type" value="Genomic_DNA"/>
</dbReference>
<proteinExistence type="predicted"/>
<comment type="caution">
    <text evidence="1">The sequence shown here is derived from an EMBL/GenBank/DDBJ whole genome shotgun (WGS) entry which is preliminary data.</text>
</comment>
<evidence type="ECO:0000313" key="2">
    <source>
        <dbReference type="Proteomes" id="UP001589870"/>
    </source>
</evidence>
<protein>
    <submittedName>
        <fullName evidence="1">DUF2993 domain-containing protein</fullName>
    </submittedName>
</protein>
<dbReference type="Proteomes" id="UP001589870">
    <property type="component" value="Unassembled WGS sequence"/>
</dbReference>
<name>A0ABV6U8S8_9ACTN</name>
<dbReference type="RefSeq" id="WP_394302680.1">
    <property type="nucleotide sequence ID" value="NZ_JBHMQT010000044.1"/>
</dbReference>
<evidence type="ECO:0000313" key="1">
    <source>
        <dbReference type="EMBL" id="MFC0864580.1"/>
    </source>
</evidence>
<keyword evidence="2" id="KW-1185">Reference proteome</keyword>
<gene>
    <name evidence="1" type="ORF">ACFHYQ_20015</name>
</gene>
<organism evidence="1 2">
    <name type="scientific">Sphaerimonospora cavernae</name>
    <dbReference type="NCBI Taxonomy" id="1740611"/>
    <lineage>
        <taxon>Bacteria</taxon>
        <taxon>Bacillati</taxon>
        <taxon>Actinomycetota</taxon>
        <taxon>Actinomycetes</taxon>
        <taxon>Streptosporangiales</taxon>
        <taxon>Streptosporangiaceae</taxon>
        <taxon>Sphaerimonospora</taxon>
    </lineage>
</organism>
<dbReference type="Pfam" id="PF11209">
    <property type="entry name" value="LmeA"/>
    <property type="match status" value="1"/>
</dbReference>
<dbReference type="InterPro" id="IPR021373">
    <property type="entry name" value="DUF2993"/>
</dbReference>
<accession>A0ABV6U8S8</accession>
<sequence>MRKLILSLIVLVILLAIVDRVAVTGAQREIARQVASAYDLAETPSVEIKGFPFLTQAISGRYEEIEVGIGPMTREGIRLSSIDATLNGVTAPLADLIQNASKTPIRAERVTGTVVISRETLAARAPRGIRVEGDGGDTLKVSGDLTVLGRTVPVTADLKMDVVPGAVRLTPTNVKIAGGITVPNVARHLGFTVPVKDLPLKLKIIKVKTTSQGLAIQGVAADVPLH</sequence>